<feature type="domain" description="FHA" evidence="6">
    <location>
        <begin position="139"/>
        <end position="201"/>
    </location>
</feature>
<keyword evidence="3 4" id="KW-0067">ATP-binding</keyword>
<dbReference type="OrthoDB" id="407410at2759"/>
<keyword evidence="8" id="KW-0808">Transferase</keyword>
<evidence type="ECO:0000313" key="9">
    <source>
        <dbReference type="Proteomes" id="UP000242146"/>
    </source>
</evidence>
<dbReference type="PANTHER" id="PTHR24347">
    <property type="entry name" value="SERINE/THREONINE-PROTEIN KINASE"/>
    <property type="match status" value="1"/>
</dbReference>
<dbReference type="InterPro" id="IPR000719">
    <property type="entry name" value="Prot_kinase_dom"/>
</dbReference>
<evidence type="ECO:0000256" key="3">
    <source>
        <dbReference type="ARBA" id="ARBA00022840"/>
    </source>
</evidence>
<dbReference type="EMBL" id="MCGT01000010">
    <property type="protein sequence ID" value="ORX56194.1"/>
    <property type="molecule type" value="Genomic_DNA"/>
</dbReference>
<protein>
    <submittedName>
        <fullName evidence="8">Pkinase-domain-containing protein</fullName>
    </submittedName>
</protein>
<reference evidence="8 9" key="1">
    <citation type="submission" date="2016-07" db="EMBL/GenBank/DDBJ databases">
        <title>Pervasive Adenine N6-methylation of Active Genes in Fungi.</title>
        <authorList>
            <consortium name="DOE Joint Genome Institute"/>
            <person name="Mondo S.J."/>
            <person name="Dannebaum R.O."/>
            <person name="Kuo R.C."/>
            <person name="Labutti K."/>
            <person name="Haridas S."/>
            <person name="Kuo A."/>
            <person name="Salamov A."/>
            <person name="Ahrendt S.R."/>
            <person name="Lipzen A."/>
            <person name="Sullivan W."/>
            <person name="Andreopoulos W.B."/>
            <person name="Clum A."/>
            <person name="Lindquist E."/>
            <person name="Daum C."/>
            <person name="Ramamoorthy G.K."/>
            <person name="Gryganskyi A."/>
            <person name="Culley D."/>
            <person name="Magnuson J.K."/>
            <person name="James T.Y."/>
            <person name="O'Malley M.A."/>
            <person name="Stajich J.E."/>
            <person name="Spatafora J.W."/>
            <person name="Visel A."/>
            <person name="Grigoriev I.V."/>
        </authorList>
    </citation>
    <scope>NUCLEOTIDE SEQUENCE [LARGE SCALE GENOMIC DNA]</scope>
    <source>
        <strain evidence="8 9">NRRL 3301</strain>
    </source>
</reference>
<dbReference type="STRING" id="101127.A0A1X2GKY5"/>
<evidence type="ECO:0000256" key="1">
    <source>
        <dbReference type="ARBA" id="ARBA00005575"/>
    </source>
</evidence>
<dbReference type="AlphaFoldDB" id="A0A1X2GKY5"/>
<evidence type="ECO:0000259" key="7">
    <source>
        <dbReference type="PROSITE" id="PS50011"/>
    </source>
</evidence>
<feature type="domain" description="Protein kinase" evidence="7">
    <location>
        <begin position="270"/>
        <end position="540"/>
    </location>
</feature>
<dbReference type="SMART" id="SM00220">
    <property type="entry name" value="S_TKc"/>
    <property type="match status" value="1"/>
</dbReference>
<dbReference type="CDD" id="cd05117">
    <property type="entry name" value="STKc_CAMK"/>
    <property type="match status" value="1"/>
</dbReference>
<dbReference type="Gene3D" id="2.60.200.20">
    <property type="match status" value="1"/>
</dbReference>
<dbReference type="InterPro" id="IPR017441">
    <property type="entry name" value="Protein_kinase_ATP_BS"/>
</dbReference>
<dbReference type="SMART" id="SM00240">
    <property type="entry name" value="FHA"/>
    <property type="match status" value="1"/>
</dbReference>
<evidence type="ECO:0000256" key="4">
    <source>
        <dbReference type="PROSITE-ProRule" id="PRU10141"/>
    </source>
</evidence>
<dbReference type="InterPro" id="IPR011009">
    <property type="entry name" value="Kinase-like_dom_sf"/>
</dbReference>
<dbReference type="GO" id="GO:0004672">
    <property type="term" value="F:protein kinase activity"/>
    <property type="evidence" value="ECO:0007669"/>
    <property type="project" value="InterPro"/>
</dbReference>
<feature type="binding site" evidence="4">
    <location>
        <position position="306"/>
    </location>
    <ligand>
        <name>ATP</name>
        <dbReference type="ChEBI" id="CHEBI:30616"/>
    </ligand>
</feature>
<feature type="region of interest" description="Disordered" evidence="5">
    <location>
        <begin position="1"/>
        <end position="23"/>
    </location>
</feature>
<dbReference type="FunFam" id="1.10.510.10:FF:000571">
    <property type="entry name" value="Maternal embryonic leucine zipper kinase"/>
    <property type="match status" value="1"/>
</dbReference>
<evidence type="ECO:0000256" key="5">
    <source>
        <dbReference type="SAM" id="MobiDB-lite"/>
    </source>
</evidence>
<dbReference type="PROSITE" id="PS50011">
    <property type="entry name" value="PROTEIN_KINASE_DOM"/>
    <property type="match status" value="1"/>
</dbReference>
<dbReference type="PROSITE" id="PS00107">
    <property type="entry name" value="PROTEIN_KINASE_ATP"/>
    <property type="match status" value="1"/>
</dbReference>
<evidence type="ECO:0000259" key="6">
    <source>
        <dbReference type="PROSITE" id="PS50006"/>
    </source>
</evidence>
<keyword evidence="2 4" id="KW-0547">Nucleotide-binding</keyword>
<dbReference type="Proteomes" id="UP000242146">
    <property type="component" value="Unassembled WGS sequence"/>
</dbReference>
<comment type="similarity">
    <text evidence="1">Belongs to the protein kinase superfamily. CAMK Ser/Thr protein kinase family. CHEK2 subfamily.</text>
</comment>
<dbReference type="Pfam" id="PF00069">
    <property type="entry name" value="Pkinase"/>
    <property type="match status" value="1"/>
</dbReference>
<name>A0A1X2GKY5_9FUNG</name>
<keyword evidence="8" id="KW-0418">Kinase</keyword>
<dbReference type="InterPro" id="IPR000253">
    <property type="entry name" value="FHA_dom"/>
</dbReference>
<comment type="caution">
    <text evidence="8">The sequence shown here is derived from an EMBL/GenBank/DDBJ whole genome shotgun (WGS) entry which is preliminary data.</text>
</comment>
<dbReference type="InterPro" id="IPR008984">
    <property type="entry name" value="SMAD_FHA_dom_sf"/>
</dbReference>
<dbReference type="Pfam" id="PF00498">
    <property type="entry name" value="FHA"/>
    <property type="match status" value="1"/>
</dbReference>
<dbReference type="PROSITE" id="PS00108">
    <property type="entry name" value="PROTEIN_KINASE_ST"/>
    <property type="match status" value="1"/>
</dbReference>
<evidence type="ECO:0000256" key="2">
    <source>
        <dbReference type="ARBA" id="ARBA00022741"/>
    </source>
</evidence>
<dbReference type="SUPFAM" id="SSF56112">
    <property type="entry name" value="Protein kinase-like (PK-like)"/>
    <property type="match status" value="1"/>
</dbReference>
<dbReference type="SUPFAM" id="SSF49879">
    <property type="entry name" value="SMAD/FHA domain"/>
    <property type="match status" value="1"/>
</dbReference>
<evidence type="ECO:0000313" key="8">
    <source>
        <dbReference type="EMBL" id="ORX56194.1"/>
    </source>
</evidence>
<dbReference type="PROSITE" id="PS50006">
    <property type="entry name" value="FHA_DOMAIN"/>
    <property type="match status" value="1"/>
</dbReference>
<sequence>MIGSTSSRNTVLQSEASTTSEQASVYFSCDTSSYRDNQDDHGLHGPVPDITTSSMNKRRMETNPVLERKQSKVTHDEHAIAVNGRDQEATQESDGSFECDLPEWDKHSDAWAFIQSLTGNYESGYLTRQSSEQNSRTGYLFGRSVDCDFVVTRPEISQRHCLIYFVKNGKPDQYGSDRSREFSVYLEDQSLNGTYVNGEKIGKGQRVLLNDGDRIQLYRRAQYDEDDPRHLCNFSLSALTYQPQPPFFLSLVYRIIFPTKFESMTFHAEYRIGGELGKGNFATVYKAMSRADEAKPSESRTYVAVKALSKAKFGRKPRMLKSLVQEISILMSLESHPCVIKINKVFDEPRWIFVVLEFASHGDLFDFVTEKLSLTEEETRFIFFQLFEGTSFLHSRNIVHRDLKLENVLVVDKEKLQIKITDFGLAKMMQRCELLDSQCGTPNYVAPEILDPTGIRAYGNACDIWSLGVMLYICLCGFPPFTDEVNSHSMREQIRQGLYSFPSPSWDNISDDAKNLIDMILTVDPSLRITLAQIDMHSWMQTDSDLLQARISRLGEDALTLFEKYQSMPLQGPTQPTSCSF</sequence>
<dbReference type="InterPro" id="IPR008271">
    <property type="entry name" value="Ser/Thr_kinase_AS"/>
</dbReference>
<gene>
    <name evidence="8" type="ORF">DM01DRAFT_1015833</name>
</gene>
<dbReference type="Gene3D" id="1.10.510.10">
    <property type="entry name" value="Transferase(Phosphotransferase) domain 1"/>
    <property type="match status" value="1"/>
</dbReference>
<accession>A0A1X2GKY5</accession>
<dbReference type="GO" id="GO:0005524">
    <property type="term" value="F:ATP binding"/>
    <property type="evidence" value="ECO:0007669"/>
    <property type="project" value="UniProtKB-UniRule"/>
</dbReference>
<proteinExistence type="inferred from homology"/>
<organism evidence="8 9">
    <name type="scientific">Hesseltinella vesiculosa</name>
    <dbReference type="NCBI Taxonomy" id="101127"/>
    <lineage>
        <taxon>Eukaryota</taxon>
        <taxon>Fungi</taxon>
        <taxon>Fungi incertae sedis</taxon>
        <taxon>Mucoromycota</taxon>
        <taxon>Mucoromycotina</taxon>
        <taxon>Mucoromycetes</taxon>
        <taxon>Mucorales</taxon>
        <taxon>Cunninghamellaceae</taxon>
        <taxon>Hesseltinella</taxon>
    </lineage>
</organism>
<keyword evidence="9" id="KW-1185">Reference proteome</keyword>